<proteinExistence type="predicted"/>
<evidence type="ECO:0000313" key="1">
    <source>
        <dbReference type="EMBL" id="MFA1772822.1"/>
    </source>
</evidence>
<gene>
    <name evidence="1" type="ORF">ACD591_16090</name>
</gene>
<dbReference type="RefSeq" id="WP_225840653.1">
    <property type="nucleotide sequence ID" value="NZ_BMMG01000001.1"/>
</dbReference>
<comment type="caution">
    <text evidence="1">The sequence shown here is derived from an EMBL/GenBank/DDBJ whole genome shotgun (WGS) entry which is preliminary data.</text>
</comment>
<dbReference type="Proteomes" id="UP001570846">
    <property type="component" value="Unassembled WGS sequence"/>
</dbReference>
<evidence type="ECO:0000313" key="2">
    <source>
        <dbReference type="Proteomes" id="UP001570846"/>
    </source>
</evidence>
<reference evidence="1 2" key="1">
    <citation type="submission" date="2024-08" db="EMBL/GenBank/DDBJ databases">
        <authorList>
            <person name="Wei W."/>
        </authorList>
    </citation>
    <scope>NUCLEOTIDE SEQUENCE [LARGE SCALE GENOMIC DNA]</scope>
    <source>
        <strain evidence="1 2">XU2</strain>
    </source>
</reference>
<accession>A0ABV4RKS8</accession>
<dbReference type="EMBL" id="JBGOGF010000009">
    <property type="protein sequence ID" value="MFA1772822.1"/>
    <property type="molecule type" value="Genomic_DNA"/>
</dbReference>
<keyword evidence="2" id="KW-1185">Reference proteome</keyword>
<name>A0ABV4RKS8_9BACT</name>
<organism evidence="1 2">
    <name type="scientific">Rufibacter glacialis</name>
    <dbReference type="NCBI Taxonomy" id="1259555"/>
    <lineage>
        <taxon>Bacteria</taxon>
        <taxon>Pseudomonadati</taxon>
        <taxon>Bacteroidota</taxon>
        <taxon>Cytophagia</taxon>
        <taxon>Cytophagales</taxon>
        <taxon>Hymenobacteraceae</taxon>
        <taxon>Rufibacter</taxon>
    </lineage>
</organism>
<sequence length="61" mass="7085">MEIPVTPPSMKWLESKKPFRPKPAEKIPRKINRMFFNSDLKSKLLEAGNGIERINGRGYLE</sequence>
<protein>
    <submittedName>
        <fullName evidence="1">Uncharacterized protein</fullName>
    </submittedName>
</protein>